<dbReference type="STRING" id="553973.CLOHYLEM_04825"/>
<evidence type="ECO:0000256" key="4">
    <source>
        <dbReference type="ARBA" id="ARBA00022692"/>
    </source>
</evidence>
<evidence type="ECO:0000256" key="2">
    <source>
        <dbReference type="ARBA" id="ARBA00010792"/>
    </source>
</evidence>
<evidence type="ECO:0000256" key="5">
    <source>
        <dbReference type="ARBA" id="ARBA00022989"/>
    </source>
</evidence>
<gene>
    <name evidence="9" type="ORF">CLOHYLEM_04825</name>
</gene>
<reference evidence="9" key="2">
    <citation type="submission" date="2013-06" db="EMBL/GenBank/DDBJ databases">
        <title>Draft genome sequence of Clostridium hylemonae (DSM 15053).</title>
        <authorList>
            <person name="Sudarsanam P."/>
            <person name="Ley R."/>
            <person name="Guruge J."/>
            <person name="Turnbaugh P.J."/>
            <person name="Mahowald M."/>
            <person name="Liep D."/>
            <person name="Gordon J."/>
        </authorList>
    </citation>
    <scope>NUCLEOTIDE SEQUENCE</scope>
    <source>
        <strain evidence="9">DSM 15053</strain>
    </source>
</reference>
<evidence type="ECO:0000256" key="1">
    <source>
        <dbReference type="ARBA" id="ARBA00004651"/>
    </source>
</evidence>
<comment type="similarity">
    <text evidence="2">Belongs to the DedA family.</text>
</comment>
<dbReference type="Proteomes" id="UP000004893">
    <property type="component" value="Unassembled WGS sequence"/>
</dbReference>
<keyword evidence="5 7" id="KW-1133">Transmembrane helix</keyword>
<name>C0BYD6_9FIRM</name>
<keyword evidence="3" id="KW-1003">Cell membrane</keyword>
<reference evidence="9" key="1">
    <citation type="submission" date="2009-02" db="EMBL/GenBank/DDBJ databases">
        <authorList>
            <person name="Fulton L."/>
            <person name="Clifton S."/>
            <person name="Fulton B."/>
            <person name="Xu J."/>
            <person name="Minx P."/>
            <person name="Pepin K.H."/>
            <person name="Johnson M."/>
            <person name="Bhonagiri V."/>
            <person name="Nash W.E."/>
            <person name="Mardis E.R."/>
            <person name="Wilson R.K."/>
        </authorList>
    </citation>
    <scope>NUCLEOTIDE SEQUENCE [LARGE SCALE GENOMIC DNA]</scope>
    <source>
        <strain evidence="9">DSM 15053</strain>
    </source>
</reference>
<dbReference type="eggNOG" id="COG0586">
    <property type="taxonomic scope" value="Bacteria"/>
</dbReference>
<proteinExistence type="inferred from homology"/>
<dbReference type="EMBL" id="ABYI02000018">
    <property type="protein sequence ID" value="EEG74864.1"/>
    <property type="molecule type" value="Genomic_DNA"/>
</dbReference>
<feature type="transmembrane region" description="Helical" evidence="7">
    <location>
        <begin position="141"/>
        <end position="164"/>
    </location>
</feature>
<dbReference type="HOGENOM" id="CLU_044208_1_1_9"/>
<keyword evidence="6 7" id="KW-0472">Membrane</keyword>
<evidence type="ECO:0000313" key="9">
    <source>
        <dbReference type="EMBL" id="EEG74864.1"/>
    </source>
</evidence>
<comment type="subcellular location">
    <subcellularLocation>
        <location evidence="1">Cell membrane</location>
        <topology evidence="1">Multi-pass membrane protein</topology>
    </subcellularLocation>
</comment>
<feature type="domain" description="VTT" evidence="8">
    <location>
        <begin position="30"/>
        <end position="161"/>
    </location>
</feature>
<evidence type="ECO:0000313" key="10">
    <source>
        <dbReference type="Proteomes" id="UP000004893"/>
    </source>
</evidence>
<organism evidence="9 10">
    <name type="scientific">[Clostridium] hylemonae DSM 15053</name>
    <dbReference type="NCBI Taxonomy" id="553973"/>
    <lineage>
        <taxon>Bacteria</taxon>
        <taxon>Bacillati</taxon>
        <taxon>Bacillota</taxon>
        <taxon>Clostridia</taxon>
        <taxon>Lachnospirales</taxon>
        <taxon>Lachnospiraceae</taxon>
    </lineage>
</organism>
<protein>
    <submittedName>
        <fullName evidence="9">SNARE-like domain protein</fullName>
    </submittedName>
</protein>
<dbReference type="GO" id="GO:0005886">
    <property type="term" value="C:plasma membrane"/>
    <property type="evidence" value="ECO:0007669"/>
    <property type="project" value="UniProtKB-SubCell"/>
</dbReference>
<evidence type="ECO:0000259" key="8">
    <source>
        <dbReference type="Pfam" id="PF09335"/>
    </source>
</evidence>
<evidence type="ECO:0000256" key="7">
    <source>
        <dbReference type="SAM" id="Phobius"/>
    </source>
</evidence>
<evidence type="ECO:0000256" key="6">
    <source>
        <dbReference type="ARBA" id="ARBA00023136"/>
    </source>
</evidence>
<keyword evidence="10" id="KW-1185">Reference proteome</keyword>
<comment type="caution">
    <text evidence="9">The sequence shown here is derived from an EMBL/GenBank/DDBJ whole genome shotgun (WGS) entry which is preliminary data.</text>
</comment>
<sequence length="210" mass="23464">MQEFVIQVMNQFGYLGICFLIIVENIFPPIPSEVILFFGGFMTTCTEMTIPGVVLFSTLGSTLGAMILYEAGCLLTPSRLEALLNTKALRRLGFEKKDVEKTTGWFEKHGQKAILFGRCVPIIRSLISVPAGMAGIRLPLFLFYTVAGSTVWNIFLVSLGAFMGSSWDTIQSYLQAYASLTRFLLITLAVILCWRCVRKVSRRKTKGQPR</sequence>
<dbReference type="RefSeq" id="WP_006442157.1">
    <property type="nucleotide sequence ID" value="NZ_CP036524.1"/>
</dbReference>
<dbReference type="InterPro" id="IPR032816">
    <property type="entry name" value="VTT_dom"/>
</dbReference>
<dbReference type="OrthoDB" id="9813426at2"/>
<dbReference type="PANTHER" id="PTHR42709">
    <property type="entry name" value="ALKALINE PHOSPHATASE LIKE PROTEIN"/>
    <property type="match status" value="1"/>
</dbReference>
<feature type="transmembrane region" description="Helical" evidence="7">
    <location>
        <begin position="176"/>
        <end position="197"/>
    </location>
</feature>
<dbReference type="InterPro" id="IPR051311">
    <property type="entry name" value="DedA_domain"/>
</dbReference>
<feature type="transmembrane region" description="Helical" evidence="7">
    <location>
        <begin position="12"/>
        <end position="30"/>
    </location>
</feature>
<keyword evidence="4 7" id="KW-0812">Transmembrane</keyword>
<accession>C0BYD6</accession>
<evidence type="ECO:0000256" key="3">
    <source>
        <dbReference type="ARBA" id="ARBA00022475"/>
    </source>
</evidence>
<dbReference type="Pfam" id="PF09335">
    <property type="entry name" value="VTT_dom"/>
    <property type="match status" value="1"/>
</dbReference>
<dbReference type="PANTHER" id="PTHR42709:SF6">
    <property type="entry name" value="UNDECAPRENYL PHOSPHATE TRANSPORTER A"/>
    <property type="match status" value="1"/>
</dbReference>
<dbReference type="AlphaFoldDB" id="C0BYD6"/>